<evidence type="ECO:0000256" key="1">
    <source>
        <dbReference type="ARBA" id="ARBA00008455"/>
    </source>
</evidence>
<evidence type="ECO:0000259" key="3">
    <source>
        <dbReference type="SMART" id="SM00645"/>
    </source>
</evidence>
<evidence type="ECO:0000313" key="4">
    <source>
        <dbReference type="EMBL" id="MDO9708671.1"/>
    </source>
</evidence>
<dbReference type="Proteomes" id="UP001243009">
    <property type="component" value="Unassembled WGS sequence"/>
</dbReference>
<keyword evidence="5" id="KW-1185">Reference proteome</keyword>
<dbReference type="Pfam" id="PF00112">
    <property type="entry name" value="Peptidase_C1"/>
    <property type="match status" value="1"/>
</dbReference>
<dbReference type="InterPro" id="IPR000668">
    <property type="entry name" value="Peptidase_C1A_C"/>
</dbReference>
<comment type="caution">
    <text evidence="4">The sequence shown here is derived from an EMBL/GenBank/DDBJ whole genome shotgun (WGS) entry which is preliminary data.</text>
</comment>
<dbReference type="SMART" id="SM00645">
    <property type="entry name" value="Pept_C1"/>
    <property type="match status" value="1"/>
</dbReference>
<dbReference type="InterPro" id="IPR039417">
    <property type="entry name" value="Peptidase_C1A_papain-like"/>
</dbReference>
<feature type="domain" description="Peptidase C1A papain C-terminal" evidence="3">
    <location>
        <begin position="68"/>
        <end position="280"/>
    </location>
</feature>
<dbReference type="PANTHER" id="PTHR12411">
    <property type="entry name" value="CYSTEINE PROTEASE FAMILY C1-RELATED"/>
    <property type="match status" value="1"/>
</dbReference>
<dbReference type="SUPFAM" id="SSF54001">
    <property type="entry name" value="Cysteine proteinases"/>
    <property type="match status" value="1"/>
</dbReference>
<dbReference type="RefSeq" id="WP_305103541.1">
    <property type="nucleotide sequence ID" value="NZ_JAUTWS010000008.1"/>
</dbReference>
<dbReference type="EMBL" id="JAUTWS010000008">
    <property type="protein sequence ID" value="MDO9708671.1"/>
    <property type="molecule type" value="Genomic_DNA"/>
</dbReference>
<protein>
    <submittedName>
        <fullName evidence="4">C1 family peptidase</fullName>
    </submittedName>
</protein>
<proteinExistence type="inferred from homology"/>
<accession>A0ABT9DXP8</accession>
<sequence length="576" mass="62630">MSDPQVASLAQALSQSNARWQARNTPLTTMPDDLRRRRLGVVVDQASLAAAMAPKPALAALAAGALGFDPAVDWRNRNGRNHITPVKDQGNCGSCVSFCCAALVEAMASIEHGQALDLSEADLHFCSSHGANCGGWWPDQALGQIQSRGIPDEAAFPYASAFEGGAPHCHLAPDRDARAVRITSFGSLADADARKHHLSTVGPCSAILHVFNDFFSYGGGVYHHVSGTEAGLHCVEVIGYSEADRCWICKNSWGPGWGDAGFFRIAYGECGIDTEFPFFWGTGTVLPVHRGWSNWVPLGAPAGGFTGAPSVISRNSTVCNIYVRGSDNALWQKAWFNNAWHDWGRHNDGGVLASEPALGSMGPNHEHVFIRGTDNQVWQKFWTAEKGWSGWFALGAPPVGFQGAPAVISRNSTVCNIYVRGSDNALWQKAWFNNAWHDWGRHNDGGVLASEPALGSMGPNHEHVFIRGTDNQVWQKFWTAEKGWSGWFALGAPPVGFTGAPAVISRNNTVCNIYVRGSDNALWQKAWFNNAWHDWGRHNDGGVLASEPAPGSMGPNHEHVFVRGTDNQVWQKWWNG</sequence>
<comment type="similarity">
    <text evidence="1">Belongs to the peptidase C1 family.</text>
</comment>
<keyword evidence="2" id="KW-1015">Disulfide bond</keyword>
<name>A0ABT9DXP8_9PROT</name>
<organism evidence="4 5">
    <name type="scientific">Paracraurococcus lichenis</name>
    <dbReference type="NCBI Taxonomy" id="3064888"/>
    <lineage>
        <taxon>Bacteria</taxon>
        <taxon>Pseudomonadati</taxon>
        <taxon>Pseudomonadota</taxon>
        <taxon>Alphaproteobacteria</taxon>
        <taxon>Acetobacterales</taxon>
        <taxon>Roseomonadaceae</taxon>
        <taxon>Paracraurococcus</taxon>
    </lineage>
</organism>
<dbReference type="PROSITE" id="PS00640">
    <property type="entry name" value="THIOL_PROTEASE_ASN"/>
    <property type="match status" value="1"/>
</dbReference>
<dbReference type="InterPro" id="IPR058502">
    <property type="entry name" value="PLL-like_beta-prop"/>
</dbReference>
<evidence type="ECO:0000256" key="2">
    <source>
        <dbReference type="ARBA" id="ARBA00023157"/>
    </source>
</evidence>
<dbReference type="Pfam" id="PF26607">
    <property type="entry name" value="DUF8189"/>
    <property type="match status" value="1"/>
</dbReference>
<reference evidence="4 5" key="1">
    <citation type="submission" date="2023-08" db="EMBL/GenBank/DDBJ databases">
        <title>The draft genome sequence of Paracraurococcus sp. LOR1-02.</title>
        <authorList>
            <person name="Kingkaew E."/>
            <person name="Tanasupawat S."/>
        </authorList>
    </citation>
    <scope>NUCLEOTIDE SEQUENCE [LARGE SCALE GENOMIC DNA]</scope>
    <source>
        <strain evidence="4 5">LOR1-02</strain>
    </source>
</reference>
<dbReference type="InterPro" id="IPR013128">
    <property type="entry name" value="Peptidase_C1A"/>
</dbReference>
<dbReference type="CDD" id="cd22954">
    <property type="entry name" value="PLL_lectin"/>
    <property type="match status" value="1"/>
</dbReference>
<dbReference type="SUPFAM" id="SSF89372">
    <property type="entry name" value="Fucose-specific lectin"/>
    <property type="match status" value="2"/>
</dbReference>
<dbReference type="InterPro" id="IPR025661">
    <property type="entry name" value="Pept_asp_AS"/>
</dbReference>
<dbReference type="PROSITE" id="PS00639">
    <property type="entry name" value="THIOL_PROTEASE_HIS"/>
    <property type="match status" value="1"/>
</dbReference>
<dbReference type="Gene3D" id="2.120.10.70">
    <property type="entry name" value="Fucose-specific lectin"/>
    <property type="match status" value="2"/>
</dbReference>
<dbReference type="InterPro" id="IPR038765">
    <property type="entry name" value="Papain-like_cys_pep_sf"/>
</dbReference>
<gene>
    <name evidence="4" type="ORF">Q7A36_09980</name>
</gene>
<evidence type="ECO:0000313" key="5">
    <source>
        <dbReference type="Proteomes" id="UP001243009"/>
    </source>
</evidence>
<dbReference type="CDD" id="cd02248">
    <property type="entry name" value="Peptidase_C1A"/>
    <property type="match status" value="1"/>
</dbReference>
<dbReference type="InterPro" id="IPR025660">
    <property type="entry name" value="Pept_his_AS"/>
</dbReference>
<dbReference type="Gene3D" id="3.90.70.10">
    <property type="entry name" value="Cysteine proteinases"/>
    <property type="match status" value="1"/>
</dbReference>